<dbReference type="InterPro" id="IPR017937">
    <property type="entry name" value="Thioredoxin_CS"/>
</dbReference>
<dbReference type="PROSITE" id="PS00194">
    <property type="entry name" value="THIOREDOXIN_1"/>
    <property type="match status" value="1"/>
</dbReference>
<name>A0A517ZN78_9PLAN</name>
<dbReference type="InterPro" id="IPR036249">
    <property type="entry name" value="Thioredoxin-like_sf"/>
</dbReference>
<gene>
    <name evidence="11" type="primary">trxA_2</name>
    <name evidence="11" type="ORF">Mal52_24070</name>
</gene>
<feature type="domain" description="Thioredoxin" evidence="10">
    <location>
        <begin position="1"/>
        <end position="109"/>
    </location>
</feature>
<dbReference type="PANTHER" id="PTHR45663:SF11">
    <property type="entry name" value="GEO12009P1"/>
    <property type="match status" value="1"/>
</dbReference>
<dbReference type="PANTHER" id="PTHR45663">
    <property type="entry name" value="GEO12009P1"/>
    <property type="match status" value="1"/>
</dbReference>
<dbReference type="SUPFAM" id="SSF52833">
    <property type="entry name" value="Thioredoxin-like"/>
    <property type="match status" value="1"/>
</dbReference>
<protein>
    <recommendedName>
        <fullName evidence="6 7">Thioredoxin</fullName>
    </recommendedName>
</protein>
<dbReference type="NCBIfam" id="TIGR01068">
    <property type="entry name" value="thioredoxin"/>
    <property type="match status" value="1"/>
</dbReference>
<evidence type="ECO:0000256" key="7">
    <source>
        <dbReference type="PIRNR" id="PIRNR000077"/>
    </source>
</evidence>
<dbReference type="PRINTS" id="PR00421">
    <property type="entry name" value="THIOREDOXIN"/>
</dbReference>
<comment type="similarity">
    <text evidence="1 7">Belongs to the thioredoxin family.</text>
</comment>
<evidence type="ECO:0000256" key="1">
    <source>
        <dbReference type="ARBA" id="ARBA00008987"/>
    </source>
</evidence>
<dbReference type="CDD" id="cd02947">
    <property type="entry name" value="TRX_family"/>
    <property type="match status" value="1"/>
</dbReference>
<feature type="site" description="Contributes to redox potential value" evidence="8">
    <location>
        <position position="34"/>
    </location>
</feature>
<dbReference type="OrthoDB" id="9790390at2"/>
<feature type="site" description="Contributes to redox potential value" evidence="8">
    <location>
        <position position="35"/>
    </location>
</feature>
<proteinExistence type="inferred from homology"/>
<feature type="active site" description="Nucleophile" evidence="8">
    <location>
        <position position="33"/>
    </location>
</feature>
<keyword evidence="3" id="KW-0249">Electron transport</keyword>
<keyword evidence="5 9" id="KW-0676">Redox-active center</keyword>
<evidence type="ECO:0000256" key="9">
    <source>
        <dbReference type="PIRSR" id="PIRSR000077-4"/>
    </source>
</evidence>
<dbReference type="InterPro" id="IPR005746">
    <property type="entry name" value="Thioredoxin"/>
</dbReference>
<evidence type="ECO:0000313" key="12">
    <source>
        <dbReference type="Proteomes" id="UP000319383"/>
    </source>
</evidence>
<feature type="active site" description="Nucleophile" evidence="8">
    <location>
        <position position="36"/>
    </location>
</feature>
<dbReference type="PIRSF" id="PIRSF000077">
    <property type="entry name" value="Thioredoxin"/>
    <property type="match status" value="1"/>
</dbReference>
<keyword evidence="12" id="KW-1185">Reference proteome</keyword>
<dbReference type="RefSeq" id="WP_145376204.1">
    <property type="nucleotide sequence ID" value="NZ_CAXBED010000336.1"/>
</dbReference>
<dbReference type="GO" id="GO:0015035">
    <property type="term" value="F:protein-disulfide reductase activity"/>
    <property type="evidence" value="ECO:0007669"/>
    <property type="project" value="UniProtKB-UniRule"/>
</dbReference>
<dbReference type="FunFam" id="3.40.30.10:FF:000001">
    <property type="entry name" value="Thioredoxin"/>
    <property type="match status" value="1"/>
</dbReference>
<dbReference type="Pfam" id="PF00085">
    <property type="entry name" value="Thioredoxin"/>
    <property type="match status" value="1"/>
</dbReference>
<dbReference type="Proteomes" id="UP000319383">
    <property type="component" value="Chromosome"/>
</dbReference>
<evidence type="ECO:0000256" key="4">
    <source>
        <dbReference type="ARBA" id="ARBA00023157"/>
    </source>
</evidence>
<evidence type="ECO:0000256" key="3">
    <source>
        <dbReference type="ARBA" id="ARBA00022982"/>
    </source>
</evidence>
<feature type="disulfide bond" description="Redox-active" evidence="9">
    <location>
        <begin position="33"/>
        <end position="36"/>
    </location>
</feature>
<feature type="site" description="Deprotonates C-terminal active site Cys" evidence="8">
    <location>
        <position position="27"/>
    </location>
</feature>
<evidence type="ECO:0000313" key="11">
    <source>
        <dbReference type="EMBL" id="QDU43929.1"/>
    </source>
</evidence>
<keyword evidence="2" id="KW-0813">Transport</keyword>
<dbReference type="PROSITE" id="PS51352">
    <property type="entry name" value="THIOREDOXIN_2"/>
    <property type="match status" value="1"/>
</dbReference>
<evidence type="ECO:0000259" key="10">
    <source>
        <dbReference type="PROSITE" id="PS51352"/>
    </source>
</evidence>
<evidence type="ECO:0000256" key="8">
    <source>
        <dbReference type="PIRSR" id="PIRSR000077-1"/>
    </source>
</evidence>
<dbReference type="GO" id="GO:0045454">
    <property type="term" value="P:cell redox homeostasis"/>
    <property type="evidence" value="ECO:0007669"/>
    <property type="project" value="TreeGrafter"/>
</dbReference>
<evidence type="ECO:0000256" key="6">
    <source>
        <dbReference type="NCBIfam" id="TIGR01068"/>
    </source>
</evidence>
<dbReference type="KEGG" id="sdyn:Mal52_24070"/>
<dbReference type="AlphaFoldDB" id="A0A517ZN78"/>
<accession>A0A517ZN78</accession>
<reference evidence="11 12" key="1">
    <citation type="submission" date="2019-02" db="EMBL/GenBank/DDBJ databases">
        <title>Deep-cultivation of Planctomycetes and their phenomic and genomic characterization uncovers novel biology.</title>
        <authorList>
            <person name="Wiegand S."/>
            <person name="Jogler M."/>
            <person name="Boedeker C."/>
            <person name="Pinto D."/>
            <person name="Vollmers J."/>
            <person name="Rivas-Marin E."/>
            <person name="Kohn T."/>
            <person name="Peeters S.H."/>
            <person name="Heuer A."/>
            <person name="Rast P."/>
            <person name="Oberbeckmann S."/>
            <person name="Bunk B."/>
            <person name="Jeske O."/>
            <person name="Meyerdierks A."/>
            <person name="Storesund J.E."/>
            <person name="Kallscheuer N."/>
            <person name="Luecker S."/>
            <person name="Lage O.M."/>
            <person name="Pohl T."/>
            <person name="Merkel B.J."/>
            <person name="Hornburger P."/>
            <person name="Mueller R.-W."/>
            <person name="Bruemmer F."/>
            <person name="Labrenz M."/>
            <person name="Spormann A.M."/>
            <person name="Op den Camp H."/>
            <person name="Overmann J."/>
            <person name="Amann R."/>
            <person name="Jetten M.S.M."/>
            <person name="Mascher T."/>
            <person name="Medema M.H."/>
            <person name="Devos D.P."/>
            <person name="Kaster A.-K."/>
            <person name="Ovreas L."/>
            <person name="Rohde M."/>
            <person name="Galperin M.Y."/>
            <person name="Jogler C."/>
        </authorList>
    </citation>
    <scope>NUCLEOTIDE SEQUENCE [LARGE SCALE GENOMIC DNA]</scope>
    <source>
        <strain evidence="11 12">Mal52</strain>
    </source>
</reference>
<dbReference type="InterPro" id="IPR013766">
    <property type="entry name" value="Thioredoxin_domain"/>
</dbReference>
<sequence>MAENVVEFTDGNFQSEVLESDVPVLVDFWAPWCGPCKMIAPTIDELANDYAGRVKIGKVNTDENQATPTNYQIQGIPTILLFKGGEVVDKFVGVANKAKFSAALDTHLS</sequence>
<keyword evidence="4 9" id="KW-1015">Disulfide bond</keyword>
<dbReference type="Gene3D" id="3.40.30.10">
    <property type="entry name" value="Glutaredoxin"/>
    <property type="match status" value="1"/>
</dbReference>
<evidence type="ECO:0000256" key="2">
    <source>
        <dbReference type="ARBA" id="ARBA00022448"/>
    </source>
</evidence>
<dbReference type="GO" id="GO:0005829">
    <property type="term" value="C:cytosol"/>
    <property type="evidence" value="ECO:0007669"/>
    <property type="project" value="TreeGrafter"/>
</dbReference>
<dbReference type="EMBL" id="CP036276">
    <property type="protein sequence ID" value="QDU43929.1"/>
    <property type="molecule type" value="Genomic_DNA"/>
</dbReference>
<evidence type="ECO:0000256" key="5">
    <source>
        <dbReference type="ARBA" id="ARBA00023284"/>
    </source>
</evidence>
<organism evidence="11 12">
    <name type="scientific">Symmachiella dynata</name>
    <dbReference type="NCBI Taxonomy" id="2527995"/>
    <lineage>
        <taxon>Bacteria</taxon>
        <taxon>Pseudomonadati</taxon>
        <taxon>Planctomycetota</taxon>
        <taxon>Planctomycetia</taxon>
        <taxon>Planctomycetales</taxon>
        <taxon>Planctomycetaceae</taxon>
        <taxon>Symmachiella</taxon>
    </lineage>
</organism>